<comment type="caution">
    <text evidence="2">The sequence shown here is derived from an EMBL/GenBank/DDBJ whole genome shotgun (WGS) entry which is preliminary data.</text>
</comment>
<feature type="coiled-coil region" evidence="1">
    <location>
        <begin position="203"/>
        <end position="253"/>
    </location>
</feature>
<keyword evidence="1" id="KW-0175">Coiled coil</keyword>
<name>A0A1G4IKV2_TRYEQ</name>
<sequence length="629" mass="69231">MTCNVGTTAAADGCNDVGVRGIETLPYHTHGGVPPIQRGVSSSIFGRFAVEEADELRELLRVERCRLANSVQREEVLRQRLIVAEEGHVLYHLYFERLLELLRTDREETSTTSTKDDSPLITKEDLLKGLHEALRSVGAATAGGTISNADGEGCIRGINCSGASGETESISSDEQKMSGGAAAPFVNLSNATLLTASALQMRLADALELRRREKARKHELTKRALKDVLCVCVEEIEARHATVLLALRNAERRVESCDREVSAMLKYRVRQIQDPTENLEGLREKLVSLSQEHVRTLQELRLSQLEVAALKDDVVRAEARVTSLSSLNRAADSLEDARQGVCDFIRTTASDIRQRVHRGITLNEPFIQSMRSVALKIEAQVERLRPDDWHRDDNCSGVAGSVDTVVDSSNKTCLNSNEPCGVIALPIHGVPENGWAPRSNEQREKLRLPLASRRAEVRSESLVATALLEELARVMNNFCRLLENNMEQAAANTHSIMQAIDRFETAVVNKLTDMWDSTQSSLASCGLTSSPSAHGSTPCGTVERETFCTRNETHRCGRNDTSPAVQPHATPGKTITTTSAVLPSLMTSPQPEQAVASPHWQPEPPQRRLVLHERDSFGTPLCRVAIIQQ</sequence>
<dbReference type="Proteomes" id="UP000195570">
    <property type="component" value="Unassembled WGS sequence"/>
</dbReference>
<feature type="coiled-coil region" evidence="1">
    <location>
        <begin position="279"/>
        <end position="320"/>
    </location>
</feature>
<dbReference type="GeneID" id="92378513"/>
<dbReference type="EMBL" id="CZPT02001954">
    <property type="protein sequence ID" value="SCU72989.1"/>
    <property type="molecule type" value="Genomic_DNA"/>
</dbReference>
<gene>
    <name evidence="2" type="ORF">TEOVI_000457300</name>
</gene>
<dbReference type="RefSeq" id="XP_067083429.1">
    <property type="nucleotide sequence ID" value="XM_067227328.1"/>
</dbReference>
<evidence type="ECO:0000313" key="2">
    <source>
        <dbReference type="EMBL" id="SCU72989.1"/>
    </source>
</evidence>
<organism evidence="2 3">
    <name type="scientific">Trypanosoma equiperdum</name>
    <dbReference type="NCBI Taxonomy" id="5694"/>
    <lineage>
        <taxon>Eukaryota</taxon>
        <taxon>Discoba</taxon>
        <taxon>Euglenozoa</taxon>
        <taxon>Kinetoplastea</taxon>
        <taxon>Metakinetoplastina</taxon>
        <taxon>Trypanosomatida</taxon>
        <taxon>Trypanosomatidae</taxon>
        <taxon>Trypanosoma</taxon>
    </lineage>
</organism>
<evidence type="ECO:0000256" key="1">
    <source>
        <dbReference type="SAM" id="Coils"/>
    </source>
</evidence>
<proteinExistence type="predicted"/>
<dbReference type="AlphaFoldDB" id="A0A1G4IKV2"/>
<dbReference type="VEuPathDB" id="TriTrypDB:TEOVI_000457300"/>
<keyword evidence="3" id="KW-1185">Reference proteome</keyword>
<accession>A0A1G4IKV2</accession>
<evidence type="ECO:0000313" key="3">
    <source>
        <dbReference type="Proteomes" id="UP000195570"/>
    </source>
</evidence>
<reference evidence="2" key="1">
    <citation type="submission" date="2016-09" db="EMBL/GenBank/DDBJ databases">
        <authorList>
            <person name="Hebert L."/>
            <person name="Moumen B."/>
        </authorList>
    </citation>
    <scope>NUCLEOTIDE SEQUENCE [LARGE SCALE GENOMIC DNA]</scope>
    <source>
        <strain evidence="2">OVI</strain>
    </source>
</reference>
<protein>
    <submittedName>
        <fullName evidence="2">Uncharacterized protein</fullName>
    </submittedName>
</protein>